<comment type="catalytic activity">
    <reaction evidence="10">
        <text>2 oxidized [2Fe-2S]-[protein] + NADPH = 2 reduced [2Fe-2S]-[protein] + NADP(+) + H(+)</text>
        <dbReference type="Rhea" id="RHEA:67716"/>
        <dbReference type="Rhea" id="RHEA-COMP:17327"/>
        <dbReference type="Rhea" id="RHEA-COMP:17328"/>
        <dbReference type="ChEBI" id="CHEBI:15378"/>
        <dbReference type="ChEBI" id="CHEBI:33737"/>
        <dbReference type="ChEBI" id="CHEBI:33738"/>
        <dbReference type="ChEBI" id="CHEBI:57783"/>
        <dbReference type="ChEBI" id="CHEBI:58349"/>
    </reaction>
    <physiologicalReaction direction="left-to-right" evidence="10">
        <dbReference type="Rhea" id="RHEA:67717"/>
    </physiologicalReaction>
</comment>
<dbReference type="InterPro" id="IPR028879">
    <property type="entry name" value="NDOR1"/>
</dbReference>
<dbReference type="SUPFAM" id="SSF52218">
    <property type="entry name" value="Flavoproteins"/>
    <property type="match status" value="1"/>
</dbReference>
<evidence type="ECO:0000259" key="14">
    <source>
        <dbReference type="PROSITE" id="PS50902"/>
    </source>
</evidence>
<proteinExistence type="inferred from homology"/>
<dbReference type="PROSITE" id="PS51384">
    <property type="entry name" value="FAD_FR"/>
    <property type="match status" value="1"/>
</dbReference>
<dbReference type="EC" id="1.18.1.-" evidence="13"/>
<feature type="binding site" evidence="13">
    <location>
        <position position="491"/>
    </location>
    <ligand>
        <name>NADP(+)</name>
        <dbReference type="ChEBI" id="CHEBI:58349"/>
    </ligand>
</feature>
<evidence type="ECO:0000256" key="8">
    <source>
        <dbReference type="ARBA" id="ARBA00022857"/>
    </source>
</evidence>
<dbReference type="PRINTS" id="PR00369">
    <property type="entry name" value="FLAVODOXIN"/>
</dbReference>
<feature type="domain" description="Flavodoxin-like" evidence="14">
    <location>
        <begin position="6"/>
        <end position="150"/>
    </location>
</feature>
<dbReference type="GO" id="GO:0005829">
    <property type="term" value="C:cytosol"/>
    <property type="evidence" value="ECO:0007669"/>
    <property type="project" value="UniProtKB-ARBA"/>
</dbReference>
<dbReference type="AlphaFoldDB" id="A0AAE0YS94"/>
<keyword evidence="4 13" id="KW-0963">Cytoplasm</keyword>
<feature type="binding site" evidence="13">
    <location>
        <begin position="12"/>
        <end position="17"/>
    </location>
    <ligand>
        <name>FMN</name>
        <dbReference type="ChEBI" id="CHEBI:58210"/>
    </ligand>
</feature>
<dbReference type="GO" id="GO:0016226">
    <property type="term" value="P:iron-sulfur cluster assembly"/>
    <property type="evidence" value="ECO:0007669"/>
    <property type="project" value="UniProtKB-UniRule"/>
</dbReference>
<evidence type="ECO:0000256" key="1">
    <source>
        <dbReference type="ARBA" id="ARBA00001917"/>
    </source>
</evidence>
<keyword evidence="7 13" id="KW-0274">FAD</keyword>
<reference evidence="16" key="1">
    <citation type="journal article" date="2023" name="G3 (Bethesda)">
        <title>A reference genome for the long-term kleptoplast-retaining sea slug Elysia crispata morphotype clarki.</title>
        <authorList>
            <person name="Eastman K.E."/>
            <person name="Pendleton A.L."/>
            <person name="Shaikh M.A."/>
            <person name="Suttiyut T."/>
            <person name="Ogas R."/>
            <person name="Tomko P."/>
            <person name="Gavelis G."/>
            <person name="Widhalm J.R."/>
            <person name="Wisecaver J.H."/>
        </authorList>
    </citation>
    <scope>NUCLEOTIDE SEQUENCE</scope>
    <source>
        <strain evidence="16">ECLA1</strain>
    </source>
</reference>
<dbReference type="HAMAP" id="MF_03178">
    <property type="entry name" value="NDOR1"/>
    <property type="match status" value="1"/>
</dbReference>
<evidence type="ECO:0000313" key="16">
    <source>
        <dbReference type="EMBL" id="KAK3755557.1"/>
    </source>
</evidence>
<dbReference type="InterPro" id="IPR001709">
    <property type="entry name" value="Flavoprot_Pyr_Nucl_cyt_Rdtase"/>
</dbReference>
<feature type="binding site" evidence="13">
    <location>
        <position position="589"/>
    </location>
    <ligand>
        <name>NADP(+)</name>
        <dbReference type="ChEBI" id="CHEBI:58349"/>
    </ligand>
</feature>
<comment type="subcellular location">
    <subcellularLocation>
        <location evidence="3 13">Cytoplasm</location>
    </subcellularLocation>
</comment>
<feature type="binding site" evidence="13">
    <location>
        <begin position="546"/>
        <end position="547"/>
    </location>
    <ligand>
        <name>NADP(+)</name>
        <dbReference type="ChEBI" id="CHEBI:58349"/>
    </ligand>
</feature>
<comment type="subunit">
    <text evidence="12">Interacts with CIAPIN1; as part of the cytosolic iron-sulfur (Fe-S) protein assembly (CIA) machinery. Interacts with DCPS.</text>
</comment>
<dbReference type="FunFam" id="1.20.990.10:FF:000008">
    <property type="entry name" value="NADPH-dependent diflavin oxidoreductase 1"/>
    <property type="match status" value="1"/>
</dbReference>
<dbReference type="Pfam" id="PF00667">
    <property type="entry name" value="FAD_binding_1"/>
    <property type="match status" value="1"/>
</dbReference>
<dbReference type="PRINTS" id="PR00371">
    <property type="entry name" value="FPNCR"/>
</dbReference>
<comment type="cofactor">
    <cofactor evidence="2 13">
        <name>FAD</name>
        <dbReference type="ChEBI" id="CHEBI:57692"/>
    </cofactor>
</comment>
<dbReference type="PROSITE" id="PS50902">
    <property type="entry name" value="FLAVODOXIN_LIKE"/>
    <property type="match status" value="1"/>
</dbReference>
<dbReference type="InterPro" id="IPR017927">
    <property type="entry name" value="FAD-bd_FR_type"/>
</dbReference>
<dbReference type="InterPro" id="IPR003097">
    <property type="entry name" value="CysJ-like_FAD-binding"/>
</dbReference>
<feature type="binding site" evidence="13">
    <location>
        <begin position="97"/>
        <end position="106"/>
    </location>
    <ligand>
        <name>FMN</name>
        <dbReference type="ChEBI" id="CHEBI:58210"/>
    </ligand>
</feature>
<dbReference type="Pfam" id="PF00175">
    <property type="entry name" value="NAD_binding_1"/>
    <property type="match status" value="1"/>
</dbReference>
<evidence type="ECO:0000256" key="11">
    <source>
        <dbReference type="ARBA" id="ARBA00059862"/>
    </source>
</evidence>
<evidence type="ECO:0000256" key="13">
    <source>
        <dbReference type="HAMAP-Rule" id="MF_03178"/>
    </source>
</evidence>
<feature type="binding site" evidence="13">
    <location>
        <begin position="552"/>
        <end position="556"/>
    </location>
    <ligand>
        <name>NADP(+)</name>
        <dbReference type="ChEBI" id="CHEBI:58349"/>
    </ligand>
</feature>
<accession>A0AAE0YS94</accession>
<dbReference type="FunFam" id="3.40.50.360:FF:000015">
    <property type="entry name" value="NADPH-dependent diflavin oxidoreductase 1"/>
    <property type="match status" value="1"/>
</dbReference>
<dbReference type="Proteomes" id="UP001283361">
    <property type="component" value="Unassembled WGS sequence"/>
</dbReference>
<feature type="binding site" evidence="13">
    <location>
        <position position="627"/>
    </location>
    <ligand>
        <name>FAD</name>
        <dbReference type="ChEBI" id="CHEBI:57692"/>
    </ligand>
</feature>
<dbReference type="InterPro" id="IPR029039">
    <property type="entry name" value="Flavoprotein-like_sf"/>
</dbReference>
<evidence type="ECO:0000256" key="12">
    <source>
        <dbReference type="ARBA" id="ARBA00063044"/>
    </source>
</evidence>
<dbReference type="InterPro" id="IPR017938">
    <property type="entry name" value="Riboflavin_synthase-like_b-brl"/>
</dbReference>
<evidence type="ECO:0000256" key="9">
    <source>
        <dbReference type="ARBA" id="ARBA00023002"/>
    </source>
</evidence>
<comment type="function">
    <text evidence="11">NADPH-dependent reductase which is a central component of the cytosolic iron-sulfur (Fe-S) protein assembly (CIA) machinery. Transfers electrons from NADPH via its FAD and FMN prosthetic groups to the [2Fe-2S] cluster of CIAPIN1, another key component of the CIA machinery. In turn, this reduced cluster provides electrons for assembly of cytosolic iron-sulfur cluster proteins. It can also reduce the [2Fe-2S] cluster of CISD1 and activate this protein implicated in Fe/S cluster repair. In vitro can fully activate methionine synthase/MTR in the presence of soluble cytochrome b5/CYB5A.</text>
</comment>
<keyword evidence="17" id="KW-1185">Reference proteome</keyword>
<dbReference type="Gene3D" id="3.40.50.360">
    <property type="match status" value="1"/>
</dbReference>
<evidence type="ECO:0000256" key="6">
    <source>
        <dbReference type="ARBA" id="ARBA00022643"/>
    </source>
</evidence>
<dbReference type="GO" id="GO:0050660">
    <property type="term" value="F:flavin adenine dinucleotide binding"/>
    <property type="evidence" value="ECO:0007669"/>
    <property type="project" value="UniProtKB-UniRule"/>
</dbReference>
<dbReference type="Pfam" id="PF00258">
    <property type="entry name" value="Flavodoxin_1"/>
    <property type="match status" value="1"/>
</dbReference>
<feature type="binding site" evidence="13">
    <location>
        <begin position="59"/>
        <end position="62"/>
    </location>
    <ligand>
        <name>FMN</name>
        <dbReference type="ChEBI" id="CHEBI:58210"/>
    </ligand>
</feature>
<dbReference type="InterPro" id="IPR008254">
    <property type="entry name" value="Flavodoxin/NO_synth"/>
</dbReference>
<comment type="similarity">
    <text evidence="13">In the N-terminal section; belongs to the flavodoxin family.</text>
</comment>
<comment type="function">
    <text evidence="13">NADPH-dependent reductase which is a central component of the cytosolic iron-sulfur (Fe-S) protein assembly (CIA) machinery. Transfers electrons from NADPH via its FAD and FMN prosthetic groups to the [2Fe-2S] cluster of the anamorsin/DRE2 homolog, another key component of the CIA machinery. In turn, this reduced cluster provides electrons for assembly of cytosolic iron-sulfur cluster proteins.</text>
</comment>
<evidence type="ECO:0000259" key="15">
    <source>
        <dbReference type="PROSITE" id="PS51384"/>
    </source>
</evidence>
<comment type="cofactor">
    <cofactor evidence="1 13">
        <name>FMN</name>
        <dbReference type="ChEBI" id="CHEBI:58210"/>
    </cofactor>
</comment>
<dbReference type="Gene3D" id="2.40.30.10">
    <property type="entry name" value="Translation factors"/>
    <property type="match status" value="1"/>
</dbReference>
<dbReference type="PANTHER" id="PTHR19384">
    <property type="entry name" value="NITRIC OXIDE SYNTHASE-RELATED"/>
    <property type="match status" value="1"/>
</dbReference>
<comment type="caution">
    <text evidence="13">Lacks conserved residue(s) required for the propagation of feature annotation.</text>
</comment>
<evidence type="ECO:0000256" key="5">
    <source>
        <dbReference type="ARBA" id="ARBA00022630"/>
    </source>
</evidence>
<dbReference type="SUPFAM" id="SSF52343">
    <property type="entry name" value="Ferredoxin reductase-like, C-terminal NADP-linked domain"/>
    <property type="match status" value="1"/>
</dbReference>
<feature type="binding site" evidence="13">
    <location>
        <begin position="403"/>
        <end position="406"/>
    </location>
    <ligand>
        <name>FAD</name>
        <dbReference type="ChEBI" id="CHEBI:57692"/>
    </ligand>
</feature>
<feature type="binding site" evidence="13">
    <location>
        <begin position="437"/>
        <end position="440"/>
    </location>
    <ligand>
        <name>FAD</name>
        <dbReference type="ChEBI" id="CHEBI:57692"/>
    </ligand>
</feature>
<evidence type="ECO:0000313" key="17">
    <source>
        <dbReference type="Proteomes" id="UP001283361"/>
    </source>
</evidence>
<dbReference type="Gene3D" id="3.40.50.80">
    <property type="entry name" value="Nucleotide-binding domain of ferredoxin-NADP reductase (FNR) module"/>
    <property type="match status" value="1"/>
</dbReference>
<protein>
    <recommendedName>
        <fullName evidence="13">NADPH-dependent diflavin oxidoreductase 1</fullName>
        <ecNumber evidence="13">1.18.1.-</ecNumber>
    </recommendedName>
    <alternativeName>
        <fullName evidence="13">NADPH-dependent FMN and FAD-containing oxidoreductase</fullName>
    </alternativeName>
</protein>
<comment type="similarity">
    <text evidence="13">In the C-terminal section; belongs to the flavoprotein pyridine nucleotide cytochrome reductase family.</text>
</comment>
<evidence type="ECO:0000256" key="7">
    <source>
        <dbReference type="ARBA" id="ARBA00022827"/>
    </source>
</evidence>
<dbReference type="FunFam" id="3.40.50.80:FF:000030">
    <property type="entry name" value="NADPH-dependent diflavin oxidoreductase 1"/>
    <property type="match status" value="1"/>
</dbReference>
<dbReference type="InterPro" id="IPR001433">
    <property type="entry name" value="OxRdtase_FAD/NAD-bd"/>
</dbReference>
<dbReference type="GO" id="GO:0005634">
    <property type="term" value="C:nucleus"/>
    <property type="evidence" value="ECO:0007669"/>
    <property type="project" value="UniProtKB-ARBA"/>
</dbReference>
<keyword evidence="6 13" id="KW-0288">FMN</keyword>
<keyword evidence="8 13" id="KW-0521">NADP</keyword>
<gene>
    <name evidence="16" type="ORF">RRG08_012779</name>
</gene>
<dbReference type="Gene3D" id="1.20.990.10">
    <property type="entry name" value="NADPH-cytochrome p450 Reductase, Chain A, domain 3"/>
    <property type="match status" value="1"/>
</dbReference>
<organism evidence="16 17">
    <name type="scientific">Elysia crispata</name>
    <name type="common">lettuce slug</name>
    <dbReference type="NCBI Taxonomy" id="231223"/>
    <lineage>
        <taxon>Eukaryota</taxon>
        <taxon>Metazoa</taxon>
        <taxon>Spiralia</taxon>
        <taxon>Lophotrochozoa</taxon>
        <taxon>Mollusca</taxon>
        <taxon>Gastropoda</taxon>
        <taxon>Heterobranchia</taxon>
        <taxon>Euthyneura</taxon>
        <taxon>Panpulmonata</taxon>
        <taxon>Sacoglossa</taxon>
        <taxon>Placobranchoidea</taxon>
        <taxon>Plakobranchidae</taxon>
        <taxon>Elysia</taxon>
    </lineage>
</organism>
<dbReference type="EMBL" id="JAWDGP010005594">
    <property type="protein sequence ID" value="KAK3755557.1"/>
    <property type="molecule type" value="Genomic_DNA"/>
</dbReference>
<name>A0AAE0YS94_9GAST</name>
<keyword evidence="5 13" id="KW-0285">Flavoprotein</keyword>
<comment type="similarity">
    <text evidence="13">Belongs to the NADPH-dependent diflavin oxidoreductase NDOR1 family.</text>
</comment>
<dbReference type="InterPro" id="IPR001094">
    <property type="entry name" value="Flavdoxin-like"/>
</dbReference>
<dbReference type="GO" id="GO:0016651">
    <property type="term" value="F:oxidoreductase activity, acting on NAD(P)H"/>
    <property type="evidence" value="ECO:0007669"/>
    <property type="project" value="UniProtKB-UniRule"/>
</dbReference>
<dbReference type="InterPro" id="IPR023173">
    <property type="entry name" value="NADPH_Cyt_P450_Rdtase_alpha"/>
</dbReference>
<feature type="domain" description="FAD-binding FR-type" evidence="15">
    <location>
        <begin position="221"/>
        <end position="477"/>
    </location>
</feature>
<dbReference type="GO" id="GO:0160246">
    <property type="term" value="F:NADPH-iron-sulfur [2Fe-2S] protein oxidoreductase activity"/>
    <property type="evidence" value="ECO:0007669"/>
    <property type="project" value="InterPro"/>
</dbReference>
<keyword evidence="9 13" id="KW-0560">Oxidoreductase</keyword>
<evidence type="ECO:0000256" key="4">
    <source>
        <dbReference type="ARBA" id="ARBA00022490"/>
    </source>
</evidence>
<evidence type="ECO:0000256" key="3">
    <source>
        <dbReference type="ARBA" id="ARBA00004496"/>
    </source>
</evidence>
<evidence type="ECO:0000256" key="10">
    <source>
        <dbReference type="ARBA" id="ARBA00052174"/>
    </source>
</evidence>
<dbReference type="GO" id="GO:0010181">
    <property type="term" value="F:FMN binding"/>
    <property type="evidence" value="ECO:0007669"/>
    <property type="project" value="UniProtKB-UniRule"/>
</dbReference>
<dbReference type="PANTHER" id="PTHR19384:SF10">
    <property type="entry name" value="NADPH-DEPENDENT DIFLAVIN OXIDOREDUCTASE 1"/>
    <property type="match status" value="1"/>
</dbReference>
<sequence>MEERRLLVLYGSQTGTAHDVADRITREAKRRHFAIRTLPMDEYNVTSLIHERLAIFVCSTTGQGDPPDNMRMFWKFLLRRDLPSASLSGLQFAVLGLGDSSYQKFNVVGKRLQKRIEQLGGQTIHDLGLADDQHDLGVDAVVTPWLSKLWDTLLEMYPLPPGQEIIASDVCPPSKYKIHFLDTQNGHIDHSVQSQSLSSGSNIAADAQSNQPVASATPSSLCPFHARLISNLRVTHPEHFQDVRLIKLDITGSAISYSPGDVVMIQPQNSPDTVDEFISMLNLDPHRRFKLQQNDPDVPLPPHIPNPCTTRWLVTHYLDINSVPRRSFFELLWYHAGGEPDSDAELEKEKLAEFCTAQGQEELYNYCNRVKRNIREVLQDFTQTCARIPFEYLFDLIPPLQPRAFSIASSPSAHPDQLHILMAVVRYRTKLHLPRLGVCSNWLANINLEDEDTESNAGGEKVTTVPIWVKRGTIRFPSDPNVPLIMVGPGTGLAPFRSAIHERCTGDKGGLVLFFGCRSESKDFFCADEWKHFTQEGLLKLSTAFSRDQEEKIYVQHRIREQGALLWKMIHEQNAYFYIAGNAKSMPDDVKEALTDVINKHGAMTETEATLYVQQLEKSRRFQVEAWS</sequence>
<dbReference type="SUPFAM" id="SSF63380">
    <property type="entry name" value="Riboflavin synthase domain-like"/>
    <property type="match status" value="1"/>
</dbReference>
<feature type="binding site" evidence="13">
    <location>
        <position position="132"/>
    </location>
    <ligand>
        <name>FMN</name>
        <dbReference type="ChEBI" id="CHEBI:58210"/>
    </ligand>
</feature>
<comment type="caution">
    <text evidence="16">The sequence shown here is derived from an EMBL/GenBank/DDBJ whole genome shotgun (WGS) entry which is preliminary data.</text>
</comment>
<dbReference type="InterPro" id="IPR039261">
    <property type="entry name" value="FNR_nucleotide-bd"/>
</dbReference>
<evidence type="ECO:0000256" key="2">
    <source>
        <dbReference type="ARBA" id="ARBA00001974"/>
    </source>
</evidence>
<dbReference type="GO" id="GO:0050661">
    <property type="term" value="F:NADP binding"/>
    <property type="evidence" value="ECO:0007669"/>
    <property type="project" value="UniProtKB-UniRule"/>
</dbReference>